<dbReference type="GO" id="GO:0003677">
    <property type="term" value="F:DNA binding"/>
    <property type="evidence" value="ECO:0007669"/>
    <property type="project" value="TreeGrafter"/>
</dbReference>
<dbReference type="HOGENOM" id="CLU_012943_0_0_1"/>
<evidence type="ECO:0000313" key="8">
    <source>
        <dbReference type="Proteomes" id="UP000054266"/>
    </source>
</evidence>
<name>A0A0D2FR80_9EURO</name>
<dbReference type="STRING" id="5601.A0A0D2FR80"/>
<dbReference type="EC" id="2.1.1.37" evidence="1"/>
<evidence type="ECO:0000256" key="6">
    <source>
        <dbReference type="SAM" id="MobiDB-lite"/>
    </source>
</evidence>
<gene>
    <name evidence="7" type="ORF">PV04_03095</name>
</gene>
<feature type="region of interest" description="Disordered" evidence="6">
    <location>
        <begin position="88"/>
        <end position="107"/>
    </location>
</feature>
<dbReference type="GO" id="GO:0032259">
    <property type="term" value="P:methylation"/>
    <property type="evidence" value="ECO:0007669"/>
    <property type="project" value="UniProtKB-KW"/>
</dbReference>
<protein>
    <recommendedName>
        <fullName evidence="1">DNA (cytosine-5-)-methyltransferase</fullName>
        <ecNumber evidence="1">2.1.1.37</ecNumber>
    </recommendedName>
</protein>
<dbReference type="Pfam" id="PF00145">
    <property type="entry name" value="DNA_methylase"/>
    <property type="match status" value="2"/>
</dbReference>
<dbReference type="Proteomes" id="UP000054266">
    <property type="component" value="Unassembled WGS sequence"/>
</dbReference>
<evidence type="ECO:0000256" key="5">
    <source>
        <dbReference type="PROSITE-ProRule" id="PRU01016"/>
    </source>
</evidence>
<keyword evidence="3 5" id="KW-0808">Transferase</keyword>
<dbReference type="Gene3D" id="3.90.120.10">
    <property type="entry name" value="DNA Methylase, subunit A, domain 2"/>
    <property type="match status" value="1"/>
</dbReference>
<dbReference type="PRINTS" id="PR00105">
    <property type="entry name" value="C5METTRFRASE"/>
</dbReference>
<evidence type="ECO:0000256" key="4">
    <source>
        <dbReference type="ARBA" id="ARBA00022691"/>
    </source>
</evidence>
<dbReference type="GO" id="GO:0003886">
    <property type="term" value="F:DNA (cytosine-5-)-methyltransferase activity"/>
    <property type="evidence" value="ECO:0007669"/>
    <property type="project" value="UniProtKB-EC"/>
</dbReference>
<dbReference type="AlphaFoldDB" id="A0A0D2FR80"/>
<dbReference type="Gene3D" id="3.40.50.150">
    <property type="entry name" value="Vaccinia Virus protein VP39"/>
    <property type="match status" value="1"/>
</dbReference>
<dbReference type="PANTHER" id="PTHR10629:SF52">
    <property type="entry name" value="DNA (CYTOSINE-5)-METHYLTRANSFERASE 1"/>
    <property type="match status" value="1"/>
</dbReference>
<dbReference type="PANTHER" id="PTHR10629">
    <property type="entry name" value="CYTOSINE-SPECIFIC METHYLTRANSFERASE"/>
    <property type="match status" value="1"/>
</dbReference>
<keyword evidence="4 5" id="KW-0949">S-adenosyl-L-methionine</keyword>
<organism evidence="7 8">
    <name type="scientific">Phialophora macrospora</name>
    <dbReference type="NCBI Taxonomy" id="1851006"/>
    <lineage>
        <taxon>Eukaryota</taxon>
        <taxon>Fungi</taxon>
        <taxon>Dikarya</taxon>
        <taxon>Ascomycota</taxon>
        <taxon>Pezizomycotina</taxon>
        <taxon>Eurotiomycetes</taxon>
        <taxon>Chaetothyriomycetidae</taxon>
        <taxon>Chaetothyriales</taxon>
        <taxon>Herpotrichiellaceae</taxon>
        <taxon>Phialophora</taxon>
    </lineage>
</organism>
<dbReference type="GO" id="GO:0044027">
    <property type="term" value="P:negative regulation of gene expression via chromosomal CpG island methylation"/>
    <property type="evidence" value="ECO:0007669"/>
    <property type="project" value="TreeGrafter"/>
</dbReference>
<proteinExistence type="inferred from homology"/>
<dbReference type="InterPro" id="IPR029063">
    <property type="entry name" value="SAM-dependent_MTases_sf"/>
</dbReference>
<accession>A0A0D2FR80</accession>
<dbReference type="InterPro" id="IPR001525">
    <property type="entry name" value="C5_MeTfrase"/>
</dbReference>
<dbReference type="EMBL" id="KN846957">
    <property type="protein sequence ID" value="KIW70858.1"/>
    <property type="molecule type" value="Genomic_DNA"/>
</dbReference>
<evidence type="ECO:0000256" key="2">
    <source>
        <dbReference type="ARBA" id="ARBA00022603"/>
    </source>
</evidence>
<feature type="compositionally biased region" description="Polar residues" evidence="6">
    <location>
        <begin position="90"/>
        <end position="102"/>
    </location>
</feature>
<keyword evidence="2 5" id="KW-0489">Methyltransferase</keyword>
<feature type="active site" evidence="5">
    <location>
        <position position="546"/>
    </location>
</feature>
<evidence type="ECO:0000256" key="1">
    <source>
        <dbReference type="ARBA" id="ARBA00011975"/>
    </source>
</evidence>
<evidence type="ECO:0000313" key="7">
    <source>
        <dbReference type="EMBL" id="KIW70858.1"/>
    </source>
</evidence>
<dbReference type="PROSITE" id="PS51679">
    <property type="entry name" value="SAM_MT_C5"/>
    <property type="match status" value="1"/>
</dbReference>
<dbReference type="InterPro" id="IPR050390">
    <property type="entry name" value="C5-Methyltransferase"/>
</dbReference>
<sequence>MDAVDSSDVDINPYGLSPRAVPRNQTRIHNQTTEWTLWHLQWPLLTTATDDRDANLGKSLDNDGLGFHAPWYPIVDNPHDGHVTAAWASESKNSPSKAQNRSLGRRQKGTCLLAVQTGHYSTTSGDNTTLQTASERPTAFIFQIVQPKRHAMGKARPGQGIARLNGPLRPWIMSIGLTTQQPFTMDRSTADFTSQGSAYDGFNSRPRSGTYHNDERLVTSINDTNEKLITSDDDDDDDDGLVIVKVQAVPKAPIVVDVRNSTYGGPLALKPGCDVELEDHSFLRITETITSSPSMRYIRGHRLLLQNHYELLMPERHHELVQLVKVDNDLNVEVALWTIPVDLAIRNCKIIYTNQQYKQLNYRKDVQGSGCDEDEKPIYFCRYTSADTNVGVDERNPTSPPLAGRIEHLRFHQAESGRLITKDGQDIQFQIPDAEARRQWRGDANCTLGGSHTEYRYGHEKQKYTFGDAFAGAGGTSWGAHTAGLKMKFAFDFDPWAIKTYKYNFGITGMQILQMNVHDFVRKAVLEDRGLTKTCLVDFLHLSPPCQPFCGANRRPNIAENAMNLSAFARVADLLEICKPRIATLEESKSLTDVDKRNYFKSLIGFFIKKGYSVQWKALDLERWGVPQTRRRLIVIASGPGEKLPTFLKPTHGDEPGLMPLPAIGPTIRSIPCNAPHHDEIPRMMEEKRGYDENKLSPTILTRPKANHYHPSGTRRFSIREHAALQTFPHTFVFCGPRVQKAKQVGNAVPPEFATKMFDHYSSKLREADMAEMSEAAKALEAGE</sequence>
<dbReference type="SUPFAM" id="SSF53335">
    <property type="entry name" value="S-adenosyl-L-methionine-dependent methyltransferases"/>
    <property type="match status" value="1"/>
</dbReference>
<evidence type="ECO:0000256" key="3">
    <source>
        <dbReference type="ARBA" id="ARBA00022679"/>
    </source>
</evidence>
<reference evidence="7 8" key="1">
    <citation type="submission" date="2015-01" db="EMBL/GenBank/DDBJ databases">
        <title>The Genome Sequence of Capronia semiimmersa CBS27337.</title>
        <authorList>
            <consortium name="The Broad Institute Genomics Platform"/>
            <person name="Cuomo C."/>
            <person name="de Hoog S."/>
            <person name="Gorbushina A."/>
            <person name="Stielow B."/>
            <person name="Teixiera M."/>
            <person name="Abouelleil A."/>
            <person name="Chapman S.B."/>
            <person name="Priest M."/>
            <person name="Young S.K."/>
            <person name="Wortman J."/>
            <person name="Nusbaum C."/>
            <person name="Birren B."/>
        </authorList>
    </citation>
    <scope>NUCLEOTIDE SEQUENCE [LARGE SCALE GENOMIC DNA]</scope>
    <source>
        <strain evidence="7 8">CBS 27337</strain>
    </source>
</reference>
<comment type="similarity">
    <text evidence="5">Belongs to the class I-like SAM-binding methyltransferase superfamily. C5-methyltransferase family.</text>
</comment>
<keyword evidence="8" id="KW-1185">Reference proteome</keyword>